<reference evidence="2" key="1">
    <citation type="submission" date="2009-11" db="EMBL/GenBank/DDBJ databases">
        <authorList>
            <consortium name="The Broad Institute Genome Sequencing Platform"/>
            <person name="Ward D."/>
            <person name="Feldgarden M."/>
            <person name="Earl A."/>
            <person name="Young S.K."/>
            <person name="Zeng Q."/>
            <person name="Koehrsen M."/>
            <person name="Alvarado L."/>
            <person name="Berlin A."/>
            <person name="Bochicchio J."/>
            <person name="Borenstein D."/>
            <person name="Chapman S.B."/>
            <person name="Chen Z."/>
            <person name="Engels R."/>
            <person name="Freedman E."/>
            <person name="Gellesch M."/>
            <person name="Goldberg J."/>
            <person name="Griggs A."/>
            <person name="Gujja S."/>
            <person name="Heilman E."/>
            <person name="Heiman D."/>
            <person name="Hepburn T."/>
            <person name="Howarth C."/>
            <person name="Jen D."/>
            <person name="Larson L."/>
            <person name="Lewis B."/>
            <person name="Mehta T."/>
            <person name="Park D."/>
            <person name="Pearson M."/>
            <person name="Roberts A."/>
            <person name="Saif S."/>
            <person name="Shea T."/>
            <person name="Shenoy N."/>
            <person name="Sisk P."/>
            <person name="Stolte C."/>
            <person name="Sykes S."/>
            <person name="Thomson T."/>
            <person name="Walk T."/>
            <person name="White J."/>
            <person name="Yandava C."/>
            <person name="Izard J."/>
            <person name="Baranova O.V."/>
            <person name="Blanton J.M."/>
            <person name="Tanner A.C."/>
            <person name="Dewhirst F.E."/>
            <person name="Haas B."/>
            <person name="Nusbaum C."/>
            <person name="Birren B."/>
        </authorList>
    </citation>
    <scope>NUCLEOTIDE SEQUENCE [LARGE SCALE GENOMIC DNA]</scope>
    <source>
        <strain evidence="2">1-1 BBBD Race 1</strain>
    </source>
</reference>
<dbReference type="EMBL" id="ADAS02004114">
    <property type="protein sequence ID" value="OAV85480.1"/>
    <property type="molecule type" value="Genomic_DNA"/>
</dbReference>
<dbReference type="Proteomes" id="UP000005240">
    <property type="component" value="Unassembled WGS sequence"/>
</dbReference>
<evidence type="ECO:0000256" key="1">
    <source>
        <dbReference type="SAM" id="MobiDB-lite"/>
    </source>
</evidence>
<dbReference type="VEuPathDB" id="FungiDB:PTTG_11614"/>
<evidence type="ECO:0000313" key="4">
    <source>
        <dbReference type="Proteomes" id="UP000005240"/>
    </source>
</evidence>
<feature type="compositionally biased region" description="Low complexity" evidence="1">
    <location>
        <begin position="47"/>
        <end position="68"/>
    </location>
</feature>
<reference evidence="3 4" key="3">
    <citation type="journal article" date="2017" name="G3 (Bethesda)">
        <title>Comparative analysis highlights variable genome content of wheat rusts and divergence of the mating loci.</title>
        <authorList>
            <person name="Cuomo C.A."/>
            <person name="Bakkeren G."/>
            <person name="Khalil H.B."/>
            <person name="Panwar V."/>
            <person name="Joly D."/>
            <person name="Linning R."/>
            <person name="Sakthikumar S."/>
            <person name="Song X."/>
            <person name="Adiconis X."/>
            <person name="Fan L."/>
            <person name="Goldberg J.M."/>
            <person name="Levin J.Z."/>
            <person name="Young S."/>
            <person name="Zeng Q."/>
            <person name="Anikster Y."/>
            <person name="Bruce M."/>
            <person name="Wang M."/>
            <person name="Yin C."/>
            <person name="McCallum B."/>
            <person name="Szabo L.J."/>
            <person name="Hulbert S."/>
            <person name="Chen X."/>
            <person name="Fellers J.P."/>
        </authorList>
    </citation>
    <scope>NUCLEOTIDE SEQUENCE</scope>
    <source>
        <strain evidence="3">isolate 1-1 / race 1 (BBBD)</strain>
        <strain evidence="4">Isolate 1-1 / race 1 (BBBD)</strain>
    </source>
</reference>
<proteinExistence type="predicted"/>
<reference evidence="3" key="4">
    <citation type="submission" date="2025-05" db="UniProtKB">
        <authorList>
            <consortium name="EnsemblFungi"/>
        </authorList>
    </citation>
    <scope>IDENTIFICATION</scope>
    <source>
        <strain evidence="3">isolate 1-1 / race 1 (BBBD)</strain>
    </source>
</reference>
<feature type="compositionally biased region" description="Polar residues" evidence="1">
    <location>
        <begin position="1"/>
        <end position="16"/>
    </location>
</feature>
<protein>
    <submittedName>
        <fullName evidence="2 3">Uncharacterized protein</fullName>
    </submittedName>
</protein>
<dbReference type="EnsemblFungi" id="PTTG_11614-t43_1">
    <property type="protein sequence ID" value="PTTG_11614-t43_1-p1"/>
    <property type="gene ID" value="PTTG_11614"/>
</dbReference>
<reference evidence="2" key="2">
    <citation type="submission" date="2016-05" db="EMBL/GenBank/DDBJ databases">
        <title>Comparative analysis highlights variable genome content of wheat rusts and divergence of the mating loci.</title>
        <authorList>
            <person name="Cuomo C.A."/>
            <person name="Bakkeren G."/>
            <person name="Szabo L."/>
            <person name="Khalil H."/>
            <person name="Joly D."/>
            <person name="Goldberg J."/>
            <person name="Young S."/>
            <person name="Zeng Q."/>
            <person name="Fellers J."/>
        </authorList>
    </citation>
    <scope>NUCLEOTIDE SEQUENCE [LARGE SCALE GENOMIC DNA]</scope>
    <source>
        <strain evidence="2">1-1 BBBD Race 1</strain>
    </source>
</reference>
<organism evidence="3 4">
    <name type="scientific">Puccinia triticina (isolate 1-1 / race 1 (BBBD))</name>
    <name type="common">Brown leaf rust fungus</name>
    <dbReference type="NCBI Taxonomy" id="630390"/>
    <lineage>
        <taxon>Eukaryota</taxon>
        <taxon>Fungi</taxon>
        <taxon>Dikarya</taxon>
        <taxon>Basidiomycota</taxon>
        <taxon>Pucciniomycotina</taxon>
        <taxon>Pucciniomycetes</taxon>
        <taxon>Pucciniales</taxon>
        <taxon>Pucciniaceae</taxon>
        <taxon>Puccinia</taxon>
    </lineage>
</organism>
<keyword evidence="4" id="KW-1185">Reference proteome</keyword>
<gene>
    <name evidence="2" type="ORF">PTTG_11614</name>
</gene>
<accession>A0A0C4FEF8</accession>
<evidence type="ECO:0000313" key="2">
    <source>
        <dbReference type="EMBL" id="OAV85480.1"/>
    </source>
</evidence>
<sequence>SQPTRTTQPPKEQAQPQRPLRRPFTSKPRSHQSRNPTKAKARREVATRGTTLTPTTQGAACTTATATS</sequence>
<feature type="region of interest" description="Disordered" evidence="1">
    <location>
        <begin position="1"/>
        <end position="68"/>
    </location>
</feature>
<name>A0A0C4FEF8_PUCT1</name>
<evidence type="ECO:0000313" key="3">
    <source>
        <dbReference type="EnsemblFungi" id="PTTG_11614-t43_1-p1"/>
    </source>
</evidence>
<feature type="compositionally biased region" description="Basic residues" evidence="1">
    <location>
        <begin position="28"/>
        <end position="41"/>
    </location>
</feature>
<dbReference type="AlphaFoldDB" id="A0A0C4FEF8"/>